<evidence type="ECO:0000256" key="1">
    <source>
        <dbReference type="SAM" id="Phobius"/>
    </source>
</evidence>
<dbReference type="PATRIC" id="fig|1397108.4.peg.2220"/>
<keyword evidence="3" id="KW-1185">Reference proteome</keyword>
<organism evidence="2 3">
    <name type="scientific">Celeribacter marinus</name>
    <dbReference type="NCBI Taxonomy" id="1397108"/>
    <lineage>
        <taxon>Bacteria</taxon>
        <taxon>Pseudomonadati</taxon>
        <taxon>Pseudomonadota</taxon>
        <taxon>Alphaproteobacteria</taxon>
        <taxon>Rhodobacterales</taxon>
        <taxon>Roseobacteraceae</taxon>
        <taxon>Celeribacter</taxon>
    </lineage>
</organism>
<proteinExistence type="predicted"/>
<evidence type="ECO:0000313" key="3">
    <source>
        <dbReference type="Proteomes" id="UP000064920"/>
    </source>
</evidence>
<feature type="transmembrane region" description="Helical" evidence="1">
    <location>
        <begin position="68"/>
        <end position="89"/>
    </location>
</feature>
<dbReference type="RefSeq" id="WP_236852418.1">
    <property type="nucleotide sequence ID" value="NZ_CP012023.1"/>
</dbReference>
<protein>
    <submittedName>
        <fullName evidence="2">Uncharacterized protein</fullName>
    </submittedName>
</protein>
<reference evidence="2 3" key="1">
    <citation type="submission" date="2015-05" db="EMBL/GenBank/DDBJ databases">
        <authorList>
            <person name="Wang D.B."/>
            <person name="Wang M."/>
        </authorList>
    </citation>
    <scope>NUCLEOTIDE SEQUENCE [LARGE SCALE GENOMIC DNA]</scope>
    <source>
        <strain evidence="2 3">IMCC 12053</strain>
    </source>
</reference>
<dbReference type="AlphaFoldDB" id="A0A0P0A644"/>
<dbReference type="KEGG" id="cmar:IMCC12053_2167"/>
<gene>
    <name evidence="2" type="ORF">IMCC12053_2167</name>
</gene>
<dbReference type="EMBL" id="CP012023">
    <property type="protein sequence ID" value="ALI56114.1"/>
    <property type="molecule type" value="Genomic_DNA"/>
</dbReference>
<dbReference type="STRING" id="1397108.IMCC12053_2167"/>
<keyword evidence="1" id="KW-0812">Transmembrane</keyword>
<name>A0A0P0A644_9RHOB</name>
<evidence type="ECO:0000313" key="2">
    <source>
        <dbReference type="EMBL" id="ALI56114.1"/>
    </source>
</evidence>
<keyword evidence="1" id="KW-0472">Membrane</keyword>
<dbReference type="Proteomes" id="UP000064920">
    <property type="component" value="Chromosome"/>
</dbReference>
<accession>A0A0P0A644</accession>
<feature type="transmembrane region" description="Helical" evidence="1">
    <location>
        <begin position="38"/>
        <end position="56"/>
    </location>
</feature>
<sequence length="112" mass="12287">MAMPDTRLSDLAPGERRTPLYLARASYRQRRWIDAQRLLPVLLFALYMLPLLWGGGETGEPVGHGGRSVVYVFAIWGLAIVGSVAFAIAMQRKVPREGRTGAPLDPDHSAEG</sequence>
<keyword evidence="1" id="KW-1133">Transmembrane helix</keyword>